<name>A0A975SX44_9ACTN</name>
<gene>
    <name evidence="2" type="ORF">KRR39_19310</name>
</gene>
<organism evidence="2 3">
    <name type="scientific">Nocardioides panacis</name>
    <dbReference type="NCBI Taxonomy" id="2849501"/>
    <lineage>
        <taxon>Bacteria</taxon>
        <taxon>Bacillati</taxon>
        <taxon>Actinomycetota</taxon>
        <taxon>Actinomycetes</taxon>
        <taxon>Propionibacteriales</taxon>
        <taxon>Nocardioidaceae</taxon>
        <taxon>Nocardioides</taxon>
    </lineage>
</organism>
<evidence type="ECO:0000313" key="3">
    <source>
        <dbReference type="Proteomes" id="UP000683575"/>
    </source>
</evidence>
<reference evidence="2" key="1">
    <citation type="submission" date="2021-06" db="EMBL/GenBank/DDBJ databases">
        <title>Complete genome sequence of Nocardioides sp. G188.</title>
        <authorList>
            <person name="Im W.-T."/>
        </authorList>
    </citation>
    <scope>NUCLEOTIDE SEQUENCE</scope>
    <source>
        <strain evidence="2">G188</strain>
    </source>
</reference>
<dbReference type="Proteomes" id="UP000683575">
    <property type="component" value="Chromosome"/>
</dbReference>
<proteinExistence type="predicted"/>
<sequence>MSETPDPLDRAAALAREEPTAAPDWEQTAGGVMRRIRGTVRPGRSVLVPLTDELGSTTHVNERVVLSALRAALSGVEGAAPSGLRLELDGDVCTAVEVEVVARYDLDLPALGDLCRAVTRSVLRGVLLDSADAVDVRVAVVDVTLEDPRQ</sequence>
<evidence type="ECO:0000313" key="2">
    <source>
        <dbReference type="EMBL" id="QWZ07555.1"/>
    </source>
</evidence>
<dbReference type="AlphaFoldDB" id="A0A975SX44"/>
<dbReference type="EMBL" id="CP077062">
    <property type="protein sequence ID" value="QWZ07555.1"/>
    <property type="molecule type" value="Genomic_DNA"/>
</dbReference>
<dbReference type="RefSeq" id="WP_216939066.1">
    <property type="nucleotide sequence ID" value="NZ_CP077062.1"/>
</dbReference>
<dbReference type="KEGG" id="nps:KRR39_19310"/>
<accession>A0A975SX44</accession>
<protein>
    <submittedName>
        <fullName evidence="2">Uncharacterized protein</fullName>
    </submittedName>
</protein>
<feature type="region of interest" description="Disordered" evidence="1">
    <location>
        <begin position="1"/>
        <end position="25"/>
    </location>
</feature>
<keyword evidence="3" id="KW-1185">Reference proteome</keyword>
<evidence type="ECO:0000256" key="1">
    <source>
        <dbReference type="SAM" id="MobiDB-lite"/>
    </source>
</evidence>